<evidence type="ECO:0008006" key="5">
    <source>
        <dbReference type="Google" id="ProtNLM"/>
    </source>
</evidence>
<evidence type="ECO:0000313" key="1">
    <source>
        <dbReference type="EMBL" id="SOZ35739.1"/>
    </source>
</evidence>
<dbReference type="EMBL" id="OFTC01000014">
    <property type="protein sequence ID" value="SOZ35739.1"/>
    <property type="molecule type" value="Genomic_DNA"/>
</dbReference>
<evidence type="ECO:0000313" key="4">
    <source>
        <dbReference type="Proteomes" id="UP000256710"/>
    </source>
</evidence>
<sequence length="77" mass="8826">MQPYKNLNGKSGVVAYELGPDHIRIRFDNGHVYTYDYRRPGHLQVEHMKRLATTGRGLCSYISQVVGKNFAKKDSEI</sequence>
<dbReference type="Proteomes" id="UP000256710">
    <property type="component" value="Unassembled WGS sequence"/>
</dbReference>
<accession>A0A375H9Y7</accession>
<dbReference type="Proteomes" id="UP000255168">
    <property type="component" value="Chromosome I"/>
</dbReference>
<reference evidence="3 4" key="1">
    <citation type="submission" date="2018-01" db="EMBL/GenBank/DDBJ databases">
        <authorList>
            <person name="Clerissi C."/>
        </authorList>
    </citation>
    <scope>NUCLEOTIDE SEQUENCE [LARGE SCALE GENOMIC DNA]</scope>
    <source>
        <strain evidence="1">Cupriavidus taiwanensis STM 6082</strain>
        <strain evidence="2">Cupriavidus taiwanensis STM 6160</strain>
    </source>
</reference>
<evidence type="ECO:0000313" key="3">
    <source>
        <dbReference type="Proteomes" id="UP000255168"/>
    </source>
</evidence>
<evidence type="ECO:0000313" key="2">
    <source>
        <dbReference type="EMBL" id="SPD47706.1"/>
    </source>
</evidence>
<gene>
    <name evidence="1" type="ORF">CBM2605_A210083</name>
    <name evidence="2" type="ORF">CBM2607_12646</name>
</gene>
<proteinExistence type="predicted"/>
<protein>
    <recommendedName>
        <fullName evidence="5">KTSC domain-containing protein</fullName>
    </recommendedName>
</protein>
<keyword evidence="4" id="KW-1185">Reference proteome</keyword>
<dbReference type="RefSeq" id="WP_018008133.1">
    <property type="nucleotide sequence ID" value="NZ_AQUR01000105.1"/>
</dbReference>
<dbReference type="AlphaFoldDB" id="A0A375H9Y7"/>
<organism evidence="2 3">
    <name type="scientific">Cupriavidus neocaledonicus</name>
    <dbReference type="NCBI Taxonomy" id="1040979"/>
    <lineage>
        <taxon>Bacteria</taxon>
        <taxon>Pseudomonadati</taxon>
        <taxon>Pseudomonadota</taxon>
        <taxon>Betaproteobacteria</taxon>
        <taxon>Burkholderiales</taxon>
        <taxon>Burkholderiaceae</taxon>
        <taxon>Cupriavidus</taxon>
    </lineage>
</organism>
<dbReference type="EMBL" id="LT984806">
    <property type="protein sequence ID" value="SPD47706.1"/>
    <property type="molecule type" value="Genomic_DNA"/>
</dbReference>
<name>A0A375H9Y7_9BURK</name>